<feature type="binding site" evidence="10">
    <location>
        <position position="124"/>
    </location>
    <ligand>
        <name>Mn(2+)</name>
        <dbReference type="ChEBI" id="CHEBI:29035"/>
    </ligand>
</feature>
<sequence length="226" mass="24293">MDVKSSIKTSFFFLILLFCVILFFTSPCYSDPDQLQDFCVADLNATTTFLNGFPCKPVSQVSSSDFFFVGFHKEGDTNNIFGVGVTAGNVLSFPGLNTLGLSMNRVDFSPGGVNPLHSHPRATEAGIIIMGKVLVGFISTSNVYYSKVLDEGNMFVIPKGLVHFQKNVGPGKAIILTSFNSQLPGAVVLPTTLFASNPEIPNDVLATNFQADETVINSIKSKFGSA</sequence>
<keyword evidence="15" id="KW-1185">Reference proteome</keyword>
<evidence type="ECO:0000256" key="5">
    <source>
        <dbReference type="ARBA" id="ARBA00022723"/>
    </source>
</evidence>
<keyword evidence="8 9" id="KW-0464">Manganese</keyword>
<evidence type="ECO:0000259" key="13">
    <source>
        <dbReference type="SMART" id="SM00835"/>
    </source>
</evidence>
<feature type="signal peptide" evidence="12">
    <location>
        <begin position="1"/>
        <end position="30"/>
    </location>
</feature>
<feature type="binding site" evidence="9">
    <location>
        <position position="114"/>
    </location>
    <ligand>
        <name>oxalate</name>
        <dbReference type="ChEBI" id="CHEBI:30623"/>
    </ligand>
</feature>
<feature type="binding site" evidence="9">
    <location>
        <position position="104"/>
    </location>
    <ligand>
        <name>oxalate</name>
        <dbReference type="ChEBI" id="CHEBI:30623"/>
    </ligand>
</feature>
<keyword evidence="3 12" id="KW-0052">Apoplast</keyword>
<evidence type="ECO:0000256" key="10">
    <source>
        <dbReference type="PIRSR" id="PIRSR601929-2"/>
    </source>
</evidence>
<dbReference type="InterPro" id="IPR001929">
    <property type="entry name" value="Germin"/>
</dbReference>
<evidence type="ECO:0000256" key="7">
    <source>
        <dbReference type="ARBA" id="ARBA00023157"/>
    </source>
</evidence>
<keyword evidence="6 12" id="KW-0732">Signal</keyword>
<feature type="binding site" evidence="10">
    <location>
        <position position="119"/>
    </location>
    <ligand>
        <name>Mn(2+)</name>
        <dbReference type="ChEBI" id="CHEBI:29035"/>
    </ligand>
</feature>
<feature type="binding site" evidence="9">
    <location>
        <position position="124"/>
    </location>
    <ligand>
        <name>oxalate</name>
        <dbReference type="ChEBI" id="CHEBI:30623"/>
    </ligand>
</feature>
<feature type="disulfide bond" evidence="11">
    <location>
        <begin position="39"/>
        <end position="55"/>
    </location>
</feature>
<accession>A0AAD4X9W2</accession>
<keyword evidence="7 11" id="KW-1015">Disulfide bond</keyword>
<dbReference type="PRINTS" id="PR00325">
    <property type="entry name" value="GERMIN"/>
</dbReference>
<evidence type="ECO:0000256" key="1">
    <source>
        <dbReference type="ARBA" id="ARBA00004271"/>
    </source>
</evidence>
<gene>
    <name evidence="14" type="ORF">MKW98_029120</name>
</gene>
<evidence type="ECO:0000256" key="8">
    <source>
        <dbReference type="ARBA" id="ARBA00023211"/>
    </source>
</evidence>
<feature type="binding site" evidence="9">
    <location>
        <position position="119"/>
    </location>
    <ligand>
        <name>oxalate</name>
        <dbReference type="ChEBI" id="CHEBI:30623"/>
    </ligand>
</feature>
<dbReference type="AlphaFoldDB" id="A0AAD4X9W2"/>
<reference evidence="14" key="1">
    <citation type="submission" date="2022-04" db="EMBL/GenBank/DDBJ databases">
        <title>A functionally conserved STORR gene fusion in Papaver species that diverged 16.8 million years ago.</title>
        <authorList>
            <person name="Catania T."/>
        </authorList>
    </citation>
    <scope>NUCLEOTIDE SEQUENCE</scope>
    <source>
        <strain evidence="14">S-188037</strain>
    </source>
</reference>
<dbReference type="InterPro" id="IPR011051">
    <property type="entry name" value="RmlC_Cupin_sf"/>
</dbReference>
<dbReference type="GO" id="GO:2000280">
    <property type="term" value="P:regulation of root development"/>
    <property type="evidence" value="ECO:0007669"/>
    <property type="project" value="UniProtKB-ARBA"/>
</dbReference>
<proteinExistence type="inferred from homology"/>
<evidence type="ECO:0000256" key="4">
    <source>
        <dbReference type="ARBA" id="ARBA00022525"/>
    </source>
</evidence>
<dbReference type="Pfam" id="PF00190">
    <property type="entry name" value="Cupin_1"/>
    <property type="match status" value="1"/>
</dbReference>
<keyword evidence="4 12" id="KW-0964">Secreted</keyword>
<dbReference type="Gene3D" id="2.60.120.10">
    <property type="entry name" value="Jelly Rolls"/>
    <property type="match status" value="1"/>
</dbReference>
<evidence type="ECO:0000256" key="3">
    <source>
        <dbReference type="ARBA" id="ARBA00022523"/>
    </source>
</evidence>
<feature type="binding site" evidence="10">
    <location>
        <position position="117"/>
    </location>
    <ligand>
        <name>Mn(2+)</name>
        <dbReference type="ChEBI" id="CHEBI:29035"/>
    </ligand>
</feature>
<feature type="chain" id="PRO_5041769067" description="Germin-like protein" evidence="12">
    <location>
        <begin position="31"/>
        <end position="226"/>
    </location>
</feature>
<dbReference type="GO" id="GO:0009506">
    <property type="term" value="C:plasmodesma"/>
    <property type="evidence" value="ECO:0007669"/>
    <property type="project" value="UniProtKB-ARBA"/>
</dbReference>
<dbReference type="InterPro" id="IPR014710">
    <property type="entry name" value="RmlC-like_jellyroll"/>
</dbReference>
<dbReference type="PANTHER" id="PTHR31238">
    <property type="entry name" value="GERMIN-LIKE PROTEIN SUBFAMILY 3 MEMBER 3"/>
    <property type="match status" value="1"/>
</dbReference>
<dbReference type="InterPro" id="IPR006045">
    <property type="entry name" value="Cupin_1"/>
</dbReference>
<organism evidence="14 15">
    <name type="scientific">Papaver atlanticum</name>
    <dbReference type="NCBI Taxonomy" id="357466"/>
    <lineage>
        <taxon>Eukaryota</taxon>
        <taxon>Viridiplantae</taxon>
        <taxon>Streptophyta</taxon>
        <taxon>Embryophyta</taxon>
        <taxon>Tracheophyta</taxon>
        <taxon>Spermatophyta</taxon>
        <taxon>Magnoliopsida</taxon>
        <taxon>Ranunculales</taxon>
        <taxon>Papaveraceae</taxon>
        <taxon>Papaveroideae</taxon>
        <taxon>Papaver</taxon>
    </lineage>
</organism>
<dbReference type="SMART" id="SM00835">
    <property type="entry name" value="Cupin_1"/>
    <property type="match status" value="1"/>
</dbReference>
<keyword evidence="5 9" id="KW-0479">Metal-binding</keyword>
<dbReference type="Proteomes" id="UP001202328">
    <property type="component" value="Unassembled WGS sequence"/>
</dbReference>
<dbReference type="CDD" id="cd02241">
    <property type="entry name" value="cupin_OxOx"/>
    <property type="match status" value="1"/>
</dbReference>
<dbReference type="FunFam" id="2.60.120.10:FF:000025">
    <property type="entry name" value="germin-like protein subfamily 2 member 1"/>
    <property type="match status" value="1"/>
</dbReference>
<dbReference type="GO" id="GO:0010497">
    <property type="term" value="P:plasmodesmata-mediated intercellular transport"/>
    <property type="evidence" value="ECO:0007669"/>
    <property type="project" value="UniProtKB-ARBA"/>
</dbReference>
<evidence type="ECO:0000256" key="6">
    <source>
        <dbReference type="ARBA" id="ARBA00022729"/>
    </source>
</evidence>
<dbReference type="GO" id="GO:0048046">
    <property type="term" value="C:apoplast"/>
    <property type="evidence" value="ECO:0007669"/>
    <property type="project" value="UniProtKB-SubCell"/>
</dbReference>
<name>A0AAD4X9W2_9MAGN</name>
<evidence type="ECO:0000256" key="2">
    <source>
        <dbReference type="ARBA" id="ARBA00007456"/>
    </source>
</evidence>
<feature type="domain" description="Cupin type-1" evidence="13">
    <location>
        <begin position="69"/>
        <end position="217"/>
    </location>
</feature>
<dbReference type="EMBL" id="JAJJMB010012509">
    <property type="protein sequence ID" value="KAI3876168.1"/>
    <property type="molecule type" value="Genomic_DNA"/>
</dbReference>
<evidence type="ECO:0000256" key="9">
    <source>
        <dbReference type="PIRSR" id="PIRSR601929-1"/>
    </source>
</evidence>
<protein>
    <recommendedName>
        <fullName evidence="12">Germin-like protein</fullName>
    </recommendedName>
</protein>
<dbReference type="GO" id="GO:0030145">
    <property type="term" value="F:manganese ion binding"/>
    <property type="evidence" value="ECO:0007669"/>
    <property type="project" value="UniProtKB-UniRule"/>
</dbReference>
<feature type="binding site" evidence="10">
    <location>
        <position position="163"/>
    </location>
    <ligand>
        <name>Mn(2+)</name>
        <dbReference type="ChEBI" id="CHEBI:29035"/>
    </ligand>
</feature>
<evidence type="ECO:0000256" key="12">
    <source>
        <dbReference type="RuleBase" id="RU366015"/>
    </source>
</evidence>
<comment type="caution">
    <text evidence="14">The sequence shown here is derived from an EMBL/GenBank/DDBJ whole genome shotgun (WGS) entry which is preliminary data.</text>
</comment>
<comment type="similarity">
    <text evidence="2 12">Belongs to the germin family.</text>
</comment>
<evidence type="ECO:0000313" key="15">
    <source>
        <dbReference type="Proteomes" id="UP001202328"/>
    </source>
</evidence>
<evidence type="ECO:0000256" key="11">
    <source>
        <dbReference type="PIRSR" id="PIRSR601929-3"/>
    </source>
</evidence>
<comment type="subcellular location">
    <subcellularLocation>
        <location evidence="1 12">Secreted</location>
        <location evidence="1 12">Extracellular space</location>
        <location evidence="1 12">Apoplast</location>
    </subcellularLocation>
</comment>
<evidence type="ECO:0000313" key="14">
    <source>
        <dbReference type="EMBL" id="KAI3876168.1"/>
    </source>
</evidence>
<dbReference type="SUPFAM" id="SSF51182">
    <property type="entry name" value="RmlC-like cupins"/>
    <property type="match status" value="1"/>
</dbReference>